<comment type="caution">
    <text evidence="4">The sequence shown here is derived from an EMBL/GenBank/DDBJ whole genome shotgun (WGS) entry which is preliminary data.</text>
</comment>
<dbReference type="Gene3D" id="3.90.79.10">
    <property type="entry name" value="Nucleoside Triphosphate Pyrophosphohydrolase"/>
    <property type="match status" value="1"/>
</dbReference>
<dbReference type="Proteomes" id="UP000179024">
    <property type="component" value="Unassembled WGS sequence"/>
</dbReference>
<accession>A0A1F7I652</accession>
<feature type="non-terminal residue" evidence="4">
    <location>
        <position position="1"/>
    </location>
</feature>
<dbReference type="InterPro" id="IPR000086">
    <property type="entry name" value="NUDIX_hydrolase_dom"/>
</dbReference>
<gene>
    <name evidence="4" type="ORF">A3F34_01150</name>
</gene>
<proteinExistence type="inferred from homology"/>
<evidence type="ECO:0000256" key="2">
    <source>
        <dbReference type="RuleBase" id="RU003476"/>
    </source>
</evidence>
<dbReference type="InterPro" id="IPR015797">
    <property type="entry name" value="NUDIX_hydrolase-like_dom_sf"/>
</dbReference>
<reference evidence="4 5" key="1">
    <citation type="journal article" date="2016" name="Nat. Commun.">
        <title>Thousands of microbial genomes shed light on interconnected biogeochemical processes in an aquifer system.</title>
        <authorList>
            <person name="Anantharaman K."/>
            <person name="Brown C.T."/>
            <person name="Hug L.A."/>
            <person name="Sharon I."/>
            <person name="Castelle C.J."/>
            <person name="Probst A.J."/>
            <person name="Thomas B.C."/>
            <person name="Singh A."/>
            <person name="Wilkins M.J."/>
            <person name="Karaoz U."/>
            <person name="Brodie E.L."/>
            <person name="Williams K.H."/>
            <person name="Hubbard S.S."/>
            <person name="Banfield J.F."/>
        </authorList>
    </citation>
    <scope>NUCLEOTIDE SEQUENCE [LARGE SCALE GENOMIC DNA]</scope>
</reference>
<feature type="domain" description="Nudix hydrolase" evidence="3">
    <location>
        <begin position="39"/>
        <end position="173"/>
    </location>
</feature>
<sequence length="180" mass="20054">LIMKPQDAYKFCPRCGGSLKQINEVALQCSKCDKKLFLYPHPTTDVILEKGENEILVVKRASDPKKDSWDLPGGFIIPGETAEAAAIREIKEELGVSIQILDTVGTVAALDYTYEGIDEPHLIIIVRARLKGNETIKAQDDISEYKFVEKDSDIAKEFALDGPKLGLALYLEKYTLKPLE</sequence>
<organism evidence="4 5">
    <name type="scientific">Candidatus Roizmanbacteria bacterium RIFCSPHIGHO2_12_FULL_44_10</name>
    <dbReference type="NCBI Taxonomy" id="1802054"/>
    <lineage>
        <taxon>Bacteria</taxon>
        <taxon>Candidatus Roizmaniibacteriota</taxon>
    </lineage>
</organism>
<dbReference type="PRINTS" id="PR00502">
    <property type="entry name" value="NUDIXFAMILY"/>
</dbReference>
<evidence type="ECO:0000256" key="1">
    <source>
        <dbReference type="ARBA" id="ARBA00022801"/>
    </source>
</evidence>
<protein>
    <recommendedName>
        <fullName evidence="3">Nudix hydrolase domain-containing protein</fullName>
    </recommendedName>
</protein>
<dbReference type="InterPro" id="IPR020084">
    <property type="entry name" value="NUDIX_hydrolase_CS"/>
</dbReference>
<evidence type="ECO:0000259" key="3">
    <source>
        <dbReference type="PROSITE" id="PS51462"/>
    </source>
</evidence>
<name>A0A1F7I652_9BACT</name>
<dbReference type="SUPFAM" id="SSF55811">
    <property type="entry name" value="Nudix"/>
    <property type="match status" value="1"/>
</dbReference>
<dbReference type="Pfam" id="PF00293">
    <property type="entry name" value="NUDIX"/>
    <property type="match status" value="1"/>
</dbReference>
<evidence type="ECO:0000313" key="4">
    <source>
        <dbReference type="EMBL" id="OGK38851.1"/>
    </source>
</evidence>
<dbReference type="PROSITE" id="PS00893">
    <property type="entry name" value="NUDIX_BOX"/>
    <property type="match status" value="1"/>
</dbReference>
<dbReference type="PROSITE" id="PS51462">
    <property type="entry name" value="NUDIX"/>
    <property type="match status" value="1"/>
</dbReference>
<evidence type="ECO:0000313" key="5">
    <source>
        <dbReference type="Proteomes" id="UP000179024"/>
    </source>
</evidence>
<dbReference type="PANTHER" id="PTHR43736:SF1">
    <property type="entry name" value="DIHYDRONEOPTERIN TRIPHOSPHATE DIPHOSPHATASE"/>
    <property type="match status" value="1"/>
</dbReference>
<dbReference type="AlphaFoldDB" id="A0A1F7I652"/>
<dbReference type="EMBL" id="MGAE01000042">
    <property type="protein sequence ID" value="OGK38851.1"/>
    <property type="molecule type" value="Genomic_DNA"/>
</dbReference>
<dbReference type="GO" id="GO:0016787">
    <property type="term" value="F:hydrolase activity"/>
    <property type="evidence" value="ECO:0007669"/>
    <property type="project" value="UniProtKB-KW"/>
</dbReference>
<dbReference type="PANTHER" id="PTHR43736">
    <property type="entry name" value="ADP-RIBOSE PYROPHOSPHATASE"/>
    <property type="match status" value="1"/>
</dbReference>
<comment type="similarity">
    <text evidence="2">Belongs to the Nudix hydrolase family.</text>
</comment>
<dbReference type="InterPro" id="IPR020476">
    <property type="entry name" value="Nudix_hydrolase"/>
</dbReference>
<keyword evidence="1 2" id="KW-0378">Hydrolase</keyword>